<keyword evidence="2" id="KW-0784">Thiamine biosynthesis</keyword>
<evidence type="ECO:0000256" key="2">
    <source>
        <dbReference type="ARBA" id="ARBA00022977"/>
    </source>
</evidence>
<dbReference type="PANTHER" id="PTHR20857">
    <property type="entry name" value="THIAMINE-PHOSPHATE PYROPHOSPHORYLASE"/>
    <property type="match status" value="1"/>
</dbReference>
<evidence type="ECO:0000313" key="5">
    <source>
        <dbReference type="Proteomes" id="UP000321558"/>
    </source>
</evidence>
<dbReference type="GO" id="GO:0004789">
    <property type="term" value="F:thiamine-phosphate diphosphorylase activity"/>
    <property type="evidence" value="ECO:0007669"/>
    <property type="project" value="TreeGrafter"/>
</dbReference>
<dbReference type="InterPro" id="IPR013785">
    <property type="entry name" value="Aldolase_TIM"/>
</dbReference>
<dbReference type="InterPro" id="IPR022998">
    <property type="entry name" value="ThiamineP_synth_TenI"/>
</dbReference>
<evidence type="ECO:0000256" key="1">
    <source>
        <dbReference type="ARBA" id="ARBA00004948"/>
    </source>
</evidence>
<dbReference type="Proteomes" id="UP000321558">
    <property type="component" value="Unassembled WGS sequence"/>
</dbReference>
<proteinExistence type="predicted"/>
<protein>
    <submittedName>
        <fullName evidence="4">Thiamine phosphate synthase</fullName>
    </submittedName>
</protein>
<gene>
    <name evidence="4" type="primary">thiE</name>
    <name evidence="4" type="ORF">OSO01_08090</name>
</gene>
<dbReference type="Gene3D" id="3.20.20.70">
    <property type="entry name" value="Aldolase class I"/>
    <property type="match status" value="1"/>
</dbReference>
<comment type="caution">
    <text evidence="4">The sequence shown here is derived from an EMBL/GenBank/DDBJ whole genome shotgun (WGS) entry which is preliminary data.</text>
</comment>
<feature type="domain" description="Thiamine phosphate synthase/TenI" evidence="3">
    <location>
        <begin position="7"/>
        <end position="180"/>
    </location>
</feature>
<dbReference type="OrthoDB" id="9815348at2"/>
<dbReference type="CDD" id="cd00564">
    <property type="entry name" value="TMP_TenI"/>
    <property type="match status" value="1"/>
</dbReference>
<evidence type="ECO:0000259" key="3">
    <source>
        <dbReference type="Pfam" id="PF02581"/>
    </source>
</evidence>
<sequence length="203" mass="22425">MGKQLHLISDGNFTKQHLQIIKQIHRDIDFLHIREKKKTAKEIMEIIEALESIEIPLAKVIVNDRADIAVMKQCAGVQLAYHSPSMPLVKKCFSALLTGKSVHSLLEAEQAQQEGADYVLYGHLYPSRSKPGQQPRGLADLREITNVLSVPVYAIGGITPERTKEVMKAGAAGAAVMSGIWKVDNPVQTVEAYREVLDTWEGG</sequence>
<dbReference type="GO" id="GO:0009228">
    <property type="term" value="P:thiamine biosynthetic process"/>
    <property type="evidence" value="ECO:0007669"/>
    <property type="project" value="UniProtKB-KW"/>
</dbReference>
<dbReference type="EMBL" id="BJYM01000003">
    <property type="protein sequence ID" value="GEN86070.1"/>
    <property type="molecule type" value="Genomic_DNA"/>
</dbReference>
<reference evidence="4 5" key="1">
    <citation type="submission" date="2019-07" db="EMBL/GenBank/DDBJ databases">
        <title>Whole genome shotgun sequence of Oceanobacillus sojae NBRC 105379.</title>
        <authorList>
            <person name="Hosoyama A."/>
            <person name="Uohara A."/>
            <person name="Ohji S."/>
            <person name="Ichikawa N."/>
        </authorList>
    </citation>
    <scope>NUCLEOTIDE SEQUENCE [LARGE SCALE GENOMIC DNA]</scope>
    <source>
        <strain evidence="4 5">NBRC 105379</strain>
    </source>
</reference>
<organism evidence="4 5">
    <name type="scientific">Oceanobacillus sojae</name>
    <dbReference type="NCBI Taxonomy" id="582851"/>
    <lineage>
        <taxon>Bacteria</taxon>
        <taxon>Bacillati</taxon>
        <taxon>Bacillota</taxon>
        <taxon>Bacilli</taxon>
        <taxon>Bacillales</taxon>
        <taxon>Bacillaceae</taxon>
        <taxon>Oceanobacillus</taxon>
    </lineage>
</organism>
<dbReference type="InterPro" id="IPR036206">
    <property type="entry name" value="ThiamineP_synth_sf"/>
</dbReference>
<dbReference type="SUPFAM" id="SSF51391">
    <property type="entry name" value="Thiamin phosphate synthase"/>
    <property type="match status" value="1"/>
</dbReference>
<comment type="pathway">
    <text evidence="1">Cofactor biosynthesis; thiamine diphosphate biosynthesis.</text>
</comment>
<name>A0A511ZF53_9BACI</name>
<dbReference type="GO" id="GO:0005737">
    <property type="term" value="C:cytoplasm"/>
    <property type="evidence" value="ECO:0007669"/>
    <property type="project" value="TreeGrafter"/>
</dbReference>
<keyword evidence="5" id="KW-1185">Reference proteome</keyword>
<dbReference type="STRING" id="582851.GCA_900162665_04374"/>
<dbReference type="Pfam" id="PF02581">
    <property type="entry name" value="TMP-TENI"/>
    <property type="match status" value="1"/>
</dbReference>
<evidence type="ECO:0000313" key="4">
    <source>
        <dbReference type="EMBL" id="GEN86070.1"/>
    </source>
</evidence>
<dbReference type="RefSeq" id="WP_147208947.1">
    <property type="nucleotide sequence ID" value="NZ_BJYM01000003.1"/>
</dbReference>
<dbReference type="AlphaFoldDB" id="A0A511ZF53"/>
<dbReference type="PANTHER" id="PTHR20857:SF22">
    <property type="entry name" value="THIAZOLE TAUTOMERASE"/>
    <property type="match status" value="1"/>
</dbReference>
<accession>A0A511ZF53</accession>